<sequence>MRILSILLIILNFSFAQSQSSKNLLIDKAPCTFEMTIAELTDNELNFKCDEIYENQSFGIENFKIKFIRNASILVSGNSLNGKSISLARKLKTGDYVTIFDIENININGKKSQEFKTLVIKIIKP</sequence>
<gene>
    <name evidence="2" type="ORF">GCM10022292_25500</name>
</gene>
<protein>
    <recommendedName>
        <fullName evidence="4">Gliding motility-associated protein GldM C-terminal domain-containing protein</fullName>
    </recommendedName>
</protein>
<keyword evidence="3" id="KW-1185">Reference proteome</keyword>
<evidence type="ECO:0000313" key="3">
    <source>
        <dbReference type="Proteomes" id="UP001501682"/>
    </source>
</evidence>
<evidence type="ECO:0000256" key="1">
    <source>
        <dbReference type="SAM" id="SignalP"/>
    </source>
</evidence>
<organism evidence="2 3">
    <name type="scientific">Winogradskyella damuponensis</name>
    <dbReference type="NCBI Taxonomy" id="943939"/>
    <lineage>
        <taxon>Bacteria</taxon>
        <taxon>Pseudomonadati</taxon>
        <taxon>Bacteroidota</taxon>
        <taxon>Flavobacteriia</taxon>
        <taxon>Flavobacteriales</taxon>
        <taxon>Flavobacteriaceae</taxon>
        <taxon>Winogradskyella</taxon>
    </lineage>
</organism>
<dbReference type="RefSeq" id="WP_334471831.1">
    <property type="nucleotide sequence ID" value="NZ_BAABCB010000021.1"/>
</dbReference>
<keyword evidence="1" id="KW-0732">Signal</keyword>
<evidence type="ECO:0008006" key="4">
    <source>
        <dbReference type="Google" id="ProtNLM"/>
    </source>
</evidence>
<proteinExistence type="predicted"/>
<dbReference type="EMBL" id="BAABCB010000021">
    <property type="protein sequence ID" value="GAA4244926.1"/>
    <property type="molecule type" value="Genomic_DNA"/>
</dbReference>
<dbReference type="Proteomes" id="UP001501682">
    <property type="component" value="Unassembled WGS sequence"/>
</dbReference>
<feature type="signal peptide" evidence="1">
    <location>
        <begin position="1"/>
        <end position="18"/>
    </location>
</feature>
<name>A0ABP8CYD4_9FLAO</name>
<comment type="caution">
    <text evidence="2">The sequence shown here is derived from an EMBL/GenBank/DDBJ whole genome shotgun (WGS) entry which is preliminary data.</text>
</comment>
<reference evidence="3" key="1">
    <citation type="journal article" date="2019" name="Int. J. Syst. Evol. Microbiol.">
        <title>The Global Catalogue of Microorganisms (GCM) 10K type strain sequencing project: providing services to taxonomists for standard genome sequencing and annotation.</title>
        <authorList>
            <consortium name="The Broad Institute Genomics Platform"/>
            <consortium name="The Broad Institute Genome Sequencing Center for Infectious Disease"/>
            <person name="Wu L."/>
            <person name="Ma J."/>
        </authorList>
    </citation>
    <scope>NUCLEOTIDE SEQUENCE [LARGE SCALE GENOMIC DNA]</scope>
    <source>
        <strain evidence="3">JCM 17633</strain>
    </source>
</reference>
<accession>A0ABP8CYD4</accession>
<evidence type="ECO:0000313" key="2">
    <source>
        <dbReference type="EMBL" id="GAA4244926.1"/>
    </source>
</evidence>
<feature type="chain" id="PRO_5047243391" description="Gliding motility-associated protein GldM C-terminal domain-containing protein" evidence="1">
    <location>
        <begin position="19"/>
        <end position="125"/>
    </location>
</feature>